<sequence>MPNPTTQAVKIWDLPTRLFHWSLLILIAVGWWSSTENGDMELHFRCGYAVLALLLFRLSWGVMGSSSARFAGFIASPRALLGYLARVKNKDVIHHIGHNPAGGWMVLALIGTVFFIVLAGLFANDDMMLEGPFANDVGKSISDLATSWHEQSFYGLLGLLALHIAAMLVYLFFKQENLLLPMLTGIKHLPQEVSVPTIHLRSSWLALLLFCIASVAVWLLVKMA</sequence>
<dbReference type="PANTHER" id="PTHR30485">
    <property type="entry name" value="NI/FE-HYDROGENASE 1 B-TYPE CYTOCHROME SUBUNIT"/>
    <property type="match status" value="1"/>
</dbReference>
<dbReference type="STRING" id="395494.Galf_2626"/>
<dbReference type="GO" id="GO:0005886">
    <property type="term" value="C:plasma membrane"/>
    <property type="evidence" value="ECO:0007669"/>
    <property type="project" value="UniProtKB-SubCell"/>
</dbReference>
<evidence type="ECO:0000256" key="3">
    <source>
        <dbReference type="ARBA" id="ARBA00022692"/>
    </source>
</evidence>
<evidence type="ECO:0000259" key="7">
    <source>
        <dbReference type="Pfam" id="PF01292"/>
    </source>
</evidence>
<evidence type="ECO:0000256" key="1">
    <source>
        <dbReference type="ARBA" id="ARBA00004651"/>
    </source>
</evidence>
<evidence type="ECO:0000313" key="9">
    <source>
        <dbReference type="Proteomes" id="UP000001235"/>
    </source>
</evidence>
<proteinExistence type="predicted"/>
<accession>D9SCP2</accession>
<dbReference type="eggNOG" id="COG3658">
    <property type="taxonomic scope" value="Bacteria"/>
</dbReference>
<feature type="transmembrane region" description="Helical" evidence="6">
    <location>
        <begin position="153"/>
        <end position="173"/>
    </location>
</feature>
<name>D9SCP2_GALCS</name>
<feature type="transmembrane region" description="Helical" evidence="6">
    <location>
        <begin position="18"/>
        <end position="35"/>
    </location>
</feature>
<organism evidence="8 9">
    <name type="scientific">Gallionella capsiferriformans (strain ES-2)</name>
    <name type="common">Gallionella ferruginea capsiferriformans (strain ES-2)</name>
    <dbReference type="NCBI Taxonomy" id="395494"/>
    <lineage>
        <taxon>Bacteria</taxon>
        <taxon>Pseudomonadati</taxon>
        <taxon>Pseudomonadota</taxon>
        <taxon>Betaproteobacteria</taxon>
        <taxon>Nitrosomonadales</taxon>
        <taxon>Gallionellaceae</taxon>
        <taxon>Gallionella</taxon>
    </lineage>
</organism>
<evidence type="ECO:0000256" key="2">
    <source>
        <dbReference type="ARBA" id="ARBA00022475"/>
    </source>
</evidence>
<dbReference type="Pfam" id="PF01292">
    <property type="entry name" value="Ni_hydr_CYTB"/>
    <property type="match status" value="1"/>
</dbReference>
<keyword evidence="4 6" id="KW-1133">Transmembrane helix</keyword>
<dbReference type="AlphaFoldDB" id="D9SCP2"/>
<dbReference type="InterPro" id="IPR016174">
    <property type="entry name" value="Di-haem_cyt_TM"/>
</dbReference>
<gene>
    <name evidence="8" type="ordered locus">Galf_2626</name>
</gene>
<dbReference type="EMBL" id="CP002159">
    <property type="protein sequence ID" value="ADL56623.1"/>
    <property type="molecule type" value="Genomic_DNA"/>
</dbReference>
<evidence type="ECO:0000313" key="8">
    <source>
        <dbReference type="EMBL" id="ADL56623.1"/>
    </source>
</evidence>
<keyword evidence="2" id="KW-1003">Cell membrane</keyword>
<feature type="domain" description="Cytochrome b561 bacterial/Ni-hydrogenase" evidence="7">
    <location>
        <begin position="12"/>
        <end position="185"/>
    </location>
</feature>
<feature type="transmembrane region" description="Helical" evidence="6">
    <location>
        <begin position="204"/>
        <end position="221"/>
    </location>
</feature>
<dbReference type="InterPro" id="IPR051542">
    <property type="entry name" value="Hydrogenase_cytochrome"/>
</dbReference>
<protein>
    <submittedName>
        <fullName evidence="8">Cytochrome b/b6 domain</fullName>
    </submittedName>
</protein>
<keyword evidence="9" id="KW-1185">Reference proteome</keyword>
<dbReference type="GO" id="GO:0020037">
    <property type="term" value="F:heme binding"/>
    <property type="evidence" value="ECO:0007669"/>
    <property type="project" value="TreeGrafter"/>
</dbReference>
<feature type="transmembrane region" description="Helical" evidence="6">
    <location>
        <begin position="42"/>
        <end position="60"/>
    </location>
</feature>
<comment type="subcellular location">
    <subcellularLocation>
        <location evidence="1">Cell membrane</location>
        <topology evidence="1">Multi-pass membrane protein</topology>
    </subcellularLocation>
</comment>
<feature type="transmembrane region" description="Helical" evidence="6">
    <location>
        <begin position="104"/>
        <end position="123"/>
    </location>
</feature>
<evidence type="ECO:0000256" key="6">
    <source>
        <dbReference type="SAM" id="Phobius"/>
    </source>
</evidence>
<evidence type="ECO:0000256" key="5">
    <source>
        <dbReference type="ARBA" id="ARBA00023136"/>
    </source>
</evidence>
<dbReference type="InterPro" id="IPR011577">
    <property type="entry name" value="Cyt_b561_bac/Ni-Hgenase"/>
</dbReference>
<dbReference type="OrthoDB" id="196472at2"/>
<reference evidence="8 9" key="1">
    <citation type="submission" date="2010-08" db="EMBL/GenBank/DDBJ databases">
        <title>Complete sequence of Gallionella capsiferriformans ES-2.</title>
        <authorList>
            <consortium name="US DOE Joint Genome Institute"/>
            <person name="Lucas S."/>
            <person name="Copeland A."/>
            <person name="Lapidus A."/>
            <person name="Cheng J.-F."/>
            <person name="Bruce D."/>
            <person name="Goodwin L."/>
            <person name="Pitluck S."/>
            <person name="Chertkov O."/>
            <person name="Davenport K.W."/>
            <person name="Detter J.C."/>
            <person name="Han C."/>
            <person name="Tapia R."/>
            <person name="Land M."/>
            <person name="Hauser L."/>
            <person name="Chang Y.-J."/>
            <person name="Jeffries C."/>
            <person name="Kyrpides N."/>
            <person name="Ivanova N."/>
            <person name="Mikhailova N."/>
            <person name="Shelobolina E.S."/>
            <person name="Picardal F."/>
            <person name="Roden E."/>
            <person name="Emerson D."/>
            <person name="Woyke T."/>
        </authorList>
    </citation>
    <scope>NUCLEOTIDE SEQUENCE [LARGE SCALE GENOMIC DNA]</scope>
    <source>
        <strain evidence="8 9">ES-2</strain>
    </source>
</reference>
<dbReference type="Gene3D" id="1.20.950.20">
    <property type="entry name" value="Transmembrane di-heme cytochromes, Chain C"/>
    <property type="match status" value="1"/>
</dbReference>
<evidence type="ECO:0000256" key="4">
    <source>
        <dbReference type="ARBA" id="ARBA00022989"/>
    </source>
</evidence>
<dbReference type="PANTHER" id="PTHR30485:SF2">
    <property type="entry name" value="BLL0597 PROTEIN"/>
    <property type="match status" value="1"/>
</dbReference>
<keyword evidence="5 6" id="KW-0472">Membrane</keyword>
<dbReference type="SUPFAM" id="SSF81342">
    <property type="entry name" value="Transmembrane di-heme cytochromes"/>
    <property type="match status" value="1"/>
</dbReference>
<dbReference type="RefSeq" id="WP_013294543.1">
    <property type="nucleotide sequence ID" value="NC_014394.1"/>
</dbReference>
<keyword evidence="3 6" id="KW-0812">Transmembrane</keyword>
<dbReference type="GO" id="GO:0022904">
    <property type="term" value="P:respiratory electron transport chain"/>
    <property type="evidence" value="ECO:0007669"/>
    <property type="project" value="InterPro"/>
</dbReference>
<dbReference type="KEGG" id="gca:Galf_2626"/>
<dbReference type="Proteomes" id="UP000001235">
    <property type="component" value="Chromosome"/>
</dbReference>
<dbReference type="GO" id="GO:0009055">
    <property type="term" value="F:electron transfer activity"/>
    <property type="evidence" value="ECO:0007669"/>
    <property type="project" value="InterPro"/>
</dbReference>
<dbReference type="HOGENOM" id="CLU_078451_0_0_4"/>